<dbReference type="HOGENOM" id="CLU_062681_0_0_1"/>
<dbReference type="OMA" id="WIVAFPP"/>
<comment type="caution">
    <text evidence="2">The sequence shown here is derived from an EMBL/GenBank/DDBJ whole genome shotgun (WGS) entry which is preliminary data.</text>
</comment>
<gene>
    <name evidence="2" type="ORF">EV44_g1917</name>
</gene>
<dbReference type="AlphaFoldDB" id="A0A0B1P7G2"/>
<feature type="compositionally biased region" description="Polar residues" evidence="1">
    <location>
        <begin position="1"/>
        <end position="11"/>
    </location>
</feature>
<evidence type="ECO:0000313" key="2">
    <source>
        <dbReference type="EMBL" id="KHJ34642.1"/>
    </source>
</evidence>
<dbReference type="STRING" id="52586.A0A0B1P7G2"/>
<dbReference type="Pfam" id="PF17110">
    <property type="entry name" value="TFB6"/>
    <property type="match status" value="1"/>
</dbReference>
<dbReference type="Proteomes" id="UP000030854">
    <property type="component" value="Unassembled WGS sequence"/>
</dbReference>
<dbReference type="EMBL" id="JNVN01000779">
    <property type="protein sequence ID" value="KHJ34642.1"/>
    <property type="molecule type" value="Genomic_DNA"/>
</dbReference>
<evidence type="ECO:0000256" key="1">
    <source>
        <dbReference type="SAM" id="MobiDB-lite"/>
    </source>
</evidence>
<organism evidence="2 3">
    <name type="scientific">Uncinula necator</name>
    <name type="common">Grape powdery mildew</name>
    <dbReference type="NCBI Taxonomy" id="52586"/>
    <lineage>
        <taxon>Eukaryota</taxon>
        <taxon>Fungi</taxon>
        <taxon>Dikarya</taxon>
        <taxon>Ascomycota</taxon>
        <taxon>Pezizomycotina</taxon>
        <taxon>Leotiomycetes</taxon>
        <taxon>Erysiphales</taxon>
        <taxon>Erysiphaceae</taxon>
        <taxon>Erysiphe</taxon>
    </lineage>
</organism>
<evidence type="ECO:0000313" key="3">
    <source>
        <dbReference type="Proteomes" id="UP000030854"/>
    </source>
</evidence>
<sequence>MTTTSSNSSTLPRPRSKPLRAGSKKEDAIRRYAEEKILHISRRFTKKFQPAEESRFGDVKGYVSFEEVAVDLGGLADVVWLSATPNLQTQYLLSIAGILITYLPAFPPVPSATLSILKKMDHAFSSLLKAEDIVTGEALPGFSGSMNVGFSKTDMVRLKGLVEETRVLVVNLMGYMELEEDKTDPQTETSMDSFENCDMDVARVYEHTIVQLEKLLELSNLQSH</sequence>
<dbReference type="PANTHER" id="PTHR37781">
    <property type="entry name" value="TFIIH COMPLEX SUBUNIT"/>
    <property type="match status" value="1"/>
</dbReference>
<accession>A0A0B1P7G2</accession>
<dbReference type="GO" id="GO:0005675">
    <property type="term" value="C:transcription factor TFIIH holo complex"/>
    <property type="evidence" value="ECO:0007669"/>
    <property type="project" value="TreeGrafter"/>
</dbReference>
<reference evidence="2 3" key="1">
    <citation type="journal article" date="2014" name="BMC Genomics">
        <title>Adaptive genomic structural variation in the grape powdery mildew pathogen, Erysiphe necator.</title>
        <authorList>
            <person name="Jones L."/>
            <person name="Riaz S."/>
            <person name="Morales-Cruz A."/>
            <person name="Amrine K.C."/>
            <person name="McGuire B."/>
            <person name="Gubler W.D."/>
            <person name="Walker M.A."/>
            <person name="Cantu D."/>
        </authorList>
    </citation>
    <scope>NUCLEOTIDE SEQUENCE [LARGE SCALE GENOMIC DNA]</scope>
    <source>
        <strain evidence="3">c</strain>
    </source>
</reference>
<dbReference type="PANTHER" id="PTHR37781:SF1">
    <property type="entry name" value="ADR380WP"/>
    <property type="match status" value="1"/>
</dbReference>
<keyword evidence="3" id="KW-1185">Reference proteome</keyword>
<feature type="region of interest" description="Disordered" evidence="1">
    <location>
        <begin position="1"/>
        <end position="26"/>
    </location>
</feature>
<dbReference type="InterPro" id="IPR031349">
    <property type="entry name" value="Tfb6"/>
</dbReference>
<proteinExistence type="predicted"/>
<name>A0A0B1P7G2_UNCNE</name>
<protein>
    <submittedName>
        <fullName evidence="2">Putative meiotic recombination protein dmc1</fullName>
    </submittedName>
</protein>